<dbReference type="PANTHER" id="PTHR31636">
    <property type="entry name" value="OSJNBA0084A10.13 PROTEIN-RELATED"/>
    <property type="match status" value="1"/>
</dbReference>
<keyword evidence="4" id="KW-0539">Nucleus</keyword>
<dbReference type="EMBL" id="ASHM01003993">
    <property type="protein sequence ID" value="PNY10685.1"/>
    <property type="molecule type" value="Genomic_DNA"/>
</dbReference>
<keyword evidence="2" id="KW-0805">Transcription regulation</keyword>
<organism evidence="7 8">
    <name type="scientific">Trifolium pratense</name>
    <name type="common">Red clover</name>
    <dbReference type="NCBI Taxonomy" id="57577"/>
    <lineage>
        <taxon>Eukaryota</taxon>
        <taxon>Viridiplantae</taxon>
        <taxon>Streptophyta</taxon>
        <taxon>Embryophyta</taxon>
        <taxon>Tracheophyta</taxon>
        <taxon>Spermatophyta</taxon>
        <taxon>Magnoliopsida</taxon>
        <taxon>eudicotyledons</taxon>
        <taxon>Gunneridae</taxon>
        <taxon>Pentapetalae</taxon>
        <taxon>rosids</taxon>
        <taxon>fabids</taxon>
        <taxon>Fabales</taxon>
        <taxon>Fabaceae</taxon>
        <taxon>Papilionoideae</taxon>
        <taxon>50 kb inversion clade</taxon>
        <taxon>NPAAA clade</taxon>
        <taxon>Hologalegina</taxon>
        <taxon>IRL clade</taxon>
        <taxon>Trifolieae</taxon>
        <taxon>Trifolium</taxon>
    </lineage>
</organism>
<dbReference type="GO" id="GO:0009610">
    <property type="term" value="P:response to symbiotic fungus"/>
    <property type="evidence" value="ECO:0007669"/>
    <property type="project" value="UniProtKB-ARBA"/>
</dbReference>
<evidence type="ECO:0000256" key="2">
    <source>
        <dbReference type="ARBA" id="ARBA00023015"/>
    </source>
</evidence>
<feature type="compositionally biased region" description="Low complexity" evidence="6">
    <location>
        <begin position="74"/>
        <end position="98"/>
    </location>
</feature>
<proteinExistence type="inferred from homology"/>
<evidence type="ECO:0000256" key="3">
    <source>
        <dbReference type="ARBA" id="ARBA00023163"/>
    </source>
</evidence>
<dbReference type="STRING" id="57577.A0A2K3P5X8"/>
<dbReference type="Proteomes" id="UP000236291">
    <property type="component" value="Unassembled WGS sequence"/>
</dbReference>
<dbReference type="GO" id="GO:0005634">
    <property type="term" value="C:nucleus"/>
    <property type="evidence" value="ECO:0007669"/>
    <property type="project" value="UniProtKB-SubCell"/>
</dbReference>
<name>A0A2K3P5X8_TRIPR</name>
<comment type="caution">
    <text evidence="7">The sequence shown here is derived from an EMBL/GenBank/DDBJ whole genome shotgun (WGS) entry which is preliminary data.</text>
</comment>
<dbReference type="AlphaFoldDB" id="A0A2K3P5X8"/>
<feature type="region of interest" description="VHIID" evidence="5">
    <location>
        <begin position="450"/>
        <end position="515"/>
    </location>
</feature>
<comment type="similarity">
    <text evidence="5">Belongs to the GRAS family.</text>
</comment>
<sequence>MKDMPLPFEEFQVKGGVLDYFSSSSNSASDSFSLLLNQPQEQQNQQNWTLVKEDYCYVEPTSVLDSRRSPSPPISSSTMSSSLGSGSNNGNSSNNNNTSMVVVSENLAPNLSNEESLENSGEKCDGMRMEDWEGQDQSLLRLIMGDVEDPSVGLNKILQNSGAGSQNVDFHGGFGVLEHQQGLNNNNMEGSVQQGNYNVFPFMSENIDSHNAKSGPESMFGNYPMLTSSSTSGVFCSQQQQNQEFGVVDDKPQVINPNFMMNHNQVQFSENPSFFVPLPYPHVQEQQVFSQSQLKRPLFDAVGNNYSVPKLPLLDSGQEMFARRHQQQTQLPLFPHQHLQQHEQQQQSSVVPFTKQQKVSSTIAGDDASNQLQQSIFDQLYKTAELIEAGNPVQAQGILARLNHQLSPIGKPFLRASFYAKEALQLMLHSNGNNLNAFSPISFIFKIGAYKSFSEISPVLQFANFTCNQVLIEALERFDRIHIVDFDIGFGVQWSSFMQELVLRGNGIPSLKITAVVSPSSCNEIELNFTQENLSQYAKDLNMPFEFRILNMEFLNSPSFPQPAHFFDSNEAIGVNFPVSSFIGYPSSFPLALHFVKQLRPKVVVTLDKICDRLDVPLPTNVVHVLQCYSSLLESLDAVNVNLDVLQKIERHFIQPNINKIVLGHHHRSHEKLPPWRNMFLQSGFSPFTFSNFTEAQAECLVQRAPVRGFQVERKPSSLVLCWQRKELISISTWRC</sequence>
<protein>
    <submittedName>
        <fullName evidence="7">SCARECROW-like protein 6-like</fullName>
    </submittedName>
</protein>
<feature type="short sequence motif" description="VHIID" evidence="5">
    <location>
        <begin position="481"/>
        <end position="485"/>
    </location>
</feature>
<evidence type="ECO:0000256" key="6">
    <source>
        <dbReference type="SAM" id="MobiDB-lite"/>
    </source>
</evidence>
<feature type="region of interest" description="Leucine repeat II (LRII)" evidence="5">
    <location>
        <begin position="529"/>
        <end position="561"/>
    </location>
</feature>
<gene>
    <name evidence="7" type="ORF">L195_g007272</name>
</gene>
<reference evidence="7 8" key="1">
    <citation type="journal article" date="2014" name="Am. J. Bot.">
        <title>Genome assembly and annotation for red clover (Trifolium pratense; Fabaceae).</title>
        <authorList>
            <person name="Istvanek J."/>
            <person name="Jaros M."/>
            <person name="Krenek A."/>
            <person name="Repkova J."/>
        </authorList>
    </citation>
    <scope>NUCLEOTIDE SEQUENCE [LARGE SCALE GENOMIC DNA]</scope>
    <source>
        <strain evidence="8">cv. Tatra</strain>
        <tissue evidence="7">Young leaves</tissue>
    </source>
</reference>
<reference evidence="7 8" key="2">
    <citation type="journal article" date="2017" name="Front. Plant Sci.">
        <title>Gene Classification and Mining of Molecular Markers Useful in Red Clover (Trifolium pratense) Breeding.</title>
        <authorList>
            <person name="Istvanek J."/>
            <person name="Dluhosova J."/>
            <person name="Dluhos P."/>
            <person name="Patkova L."/>
            <person name="Nedelnik J."/>
            <person name="Repkova J."/>
        </authorList>
    </citation>
    <scope>NUCLEOTIDE SEQUENCE [LARGE SCALE GENOMIC DNA]</scope>
    <source>
        <strain evidence="8">cv. Tatra</strain>
        <tissue evidence="7">Young leaves</tissue>
    </source>
</reference>
<evidence type="ECO:0000313" key="8">
    <source>
        <dbReference type="Proteomes" id="UP000236291"/>
    </source>
</evidence>
<dbReference type="Pfam" id="PF03514">
    <property type="entry name" value="GRAS"/>
    <property type="match status" value="1"/>
</dbReference>
<accession>A0A2K3P5X8</accession>
<feature type="region of interest" description="SAW" evidence="5">
    <location>
        <begin position="663"/>
        <end position="735"/>
    </location>
</feature>
<comment type="subcellular location">
    <subcellularLocation>
        <location evidence="1">Nucleus</location>
    </subcellularLocation>
</comment>
<evidence type="ECO:0000256" key="4">
    <source>
        <dbReference type="ARBA" id="ARBA00023242"/>
    </source>
</evidence>
<evidence type="ECO:0000313" key="7">
    <source>
        <dbReference type="EMBL" id="PNY10685.1"/>
    </source>
</evidence>
<keyword evidence="3" id="KW-0804">Transcription</keyword>
<dbReference type="PROSITE" id="PS50985">
    <property type="entry name" value="GRAS"/>
    <property type="match status" value="1"/>
</dbReference>
<evidence type="ECO:0000256" key="5">
    <source>
        <dbReference type="PROSITE-ProRule" id="PRU01191"/>
    </source>
</evidence>
<comment type="caution">
    <text evidence="5">Lacks conserved residue(s) required for the propagation of feature annotation.</text>
</comment>
<feature type="region of interest" description="Disordered" evidence="6">
    <location>
        <begin position="62"/>
        <end position="98"/>
    </location>
</feature>
<dbReference type="InterPro" id="IPR005202">
    <property type="entry name" value="TF_GRAS"/>
</dbReference>
<evidence type="ECO:0000256" key="1">
    <source>
        <dbReference type="ARBA" id="ARBA00004123"/>
    </source>
</evidence>